<feature type="compositionally biased region" description="Polar residues" evidence="4">
    <location>
        <begin position="404"/>
        <end position="415"/>
    </location>
</feature>
<evidence type="ECO:0000313" key="6">
    <source>
        <dbReference type="EMBL" id="CAJ0934683.1"/>
    </source>
</evidence>
<keyword evidence="7" id="KW-1185">Reference proteome</keyword>
<dbReference type="PANTHER" id="PTHR10583:SF4">
    <property type="entry name" value="SECRETOGRANIN-1"/>
    <property type="match status" value="1"/>
</dbReference>
<accession>A0ABN9L8G0</accession>
<evidence type="ECO:0000256" key="4">
    <source>
        <dbReference type="SAM" id="MobiDB-lite"/>
    </source>
</evidence>
<dbReference type="InterPro" id="IPR036397">
    <property type="entry name" value="RNaseH_sf"/>
</dbReference>
<proteinExistence type="predicted"/>
<dbReference type="PANTHER" id="PTHR10583">
    <property type="entry name" value="CHROMOGRANIN"/>
    <property type="match status" value="1"/>
</dbReference>
<protein>
    <recommendedName>
        <fullName evidence="5">Tc1-like transposase DDE domain-containing protein</fullName>
    </recommendedName>
</protein>
<feature type="region of interest" description="Disordered" evidence="4">
    <location>
        <begin position="156"/>
        <end position="325"/>
    </location>
</feature>
<feature type="domain" description="Tc1-like transposase DDE" evidence="5">
    <location>
        <begin position="33"/>
        <end position="88"/>
    </location>
</feature>
<organism evidence="6 7">
    <name type="scientific">Ranitomeya imitator</name>
    <name type="common">mimic poison frog</name>
    <dbReference type="NCBI Taxonomy" id="111125"/>
    <lineage>
        <taxon>Eukaryota</taxon>
        <taxon>Metazoa</taxon>
        <taxon>Chordata</taxon>
        <taxon>Craniata</taxon>
        <taxon>Vertebrata</taxon>
        <taxon>Euteleostomi</taxon>
        <taxon>Amphibia</taxon>
        <taxon>Batrachia</taxon>
        <taxon>Anura</taxon>
        <taxon>Neobatrachia</taxon>
        <taxon>Hyloidea</taxon>
        <taxon>Dendrobatidae</taxon>
        <taxon>Dendrobatinae</taxon>
        <taxon>Ranitomeya</taxon>
    </lineage>
</organism>
<dbReference type="Pfam" id="PF13358">
    <property type="entry name" value="DDE_3"/>
    <property type="match status" value="1"/>
</dbReference>
<feature type="compositionally biased region" description="Basic and acidic residues" evidence="4">
    <location>
        <begin position="339"/>
        <end position="361"/>
    </location>
</feature>
<dbReference type="Proteomes" id="UP001176940">
    <property type="component" value="Unassembled WGS sequence"/>
</dbReference>
<evidence type="ECO:0000259" key="5">
    <source>
        <dbReference type="Pfam" id="PF13358"/>
    </source>
</evidence>
<comment type="caution">
    <text evidence="6">The sequence shown here is derived from an EMBL/GenBank/DDBJ whole genome shotgun (WGS) entry which is preliminary data.</text>
</comment>
<sequence>MNAAKYRDIMDENLFQCALDLRLGRRFPFQQDNDPKRTAKIRKEWLQNNCVTILDWPSQSPDLNPIEHLWRDLKMAVHQRSPSNLTELERISKFTPHFGIIEVTRCIMEVLAESLTSPGPERVSSGCIRILKEDERLIAMLRHQHMLRELEDLTQREKSHLHAERDTMEEEELKKRANEPPVPPSKKAEESKRGSSSEESKEFEKIEKVHVKEKEHGEHGGTSAEDKVNELLEEEEKRNAQNKRSGDMMKKDGKEVKSDMAARKDKKHFSDESDEENSEEHEHERGYHGNKDGWYHRNHEGWEERKRVAEDPSQEETAQFESEDRGLKYFNAKTHMHGYHGEDKRHIHHPEEGEMERERSYYDQGEGEMGRERHHYNGNHDHREEEEERELEEMEEREEHRAKTGQSWVFQQRQD</sequence>
<evidence type="ECO:0000256" key="1">
    <source>
        <dbReference type="ARBA" id="ARBA00022553"/>
    </source>
</evidence>
<feature type="compositionally biased region" description="Basic and acidic residues" evidence="4">
    <location>
        <begin position="156"/>
        <end position="178"/>
    </location>
</feature>
<feature type="region of interest" description="Disordered" evidence="4">
    <location>
        <begin position="338"/>
        <end position="415"/>
    </location>
</feature>
<feature type="compositionally biased region" description="Acidic residues" evidence="4">
    <location>
        <begin position="384"/>
        <end position="396"/>
    </location>
</feature>
<name>A0ABN9L8G0_9NEOB</name>
<dbReference type="Gene3D" id="3.30.420.10">
    <property type="entry name" value="Ribonuclease H-like superfamily/Ribonuclease H"/>
    <property type="match status" value="1"/>
</dbReference>
<keyword evidence="2" id="KW-0765">Sulfation</keyword>
<dbReference type="InterPro" id="IPR001819">
    <property type="entry name" value="Chromogranin_AB"/>
</dbReference>
<feature type="compositionally biased region" description="Basic and acidic residues" evidence="4">
    <location>
        <begin position="280"/>
        <end position="310"/>
    </location>
</feature>
<reference evidence="6" key="1">
    <citation type="submission" date="2023-07" db="EMBL/GenBank/DDBJ databases">
        <authorList>
            <person name="Stuckert A."/>
        </authorList>
    </citation>
    <scope>NUCLEOTIDE SEQUENCE</scope>
</reference>
<evidence type="ECO:0000256" key="3">
    <source>
        <dbReference type="ARBA" id="ARBA00022685"/>
    </source>
</evidence>
<evidence type="ECO:0000256" key="2">
    <source>
        <dbReference type="ARBA" id="ARBA00022641"/>
    </source>
</evidence>
<dbReference type="InterPro" id="IPR038717">
    <property type="entry name" value="Tc1-like_DDE_dom"/>
</dbReference>
<keyword evidence="3" id="KW-0165">Cleavage on pair of basic residues</keyword>
<feature type="compositionally biased region" description="Basic and acidic residues" evidence="4">
    <location>
        <begin position="186"/>
        <end position="271"/>
    </location>
</feature>
<evidence type="ECO:0000313" key="7">
    <source>
        <dbReference type="Proteomes" id="UP001176940"/>
    </source>
</evidence>
<dbReference type="EMBL" id="CAUEEQ010010659">
    <property type="protein sequence ID" value="CAJ0934683.1"/>
    <property type="molecule type" value="Genomic_DNA"/>
</dbReference>
<gene>
    <name evidence="6" type="ORF">RIMI_LOCUS6032674</name>
</gene>
<keyword evidence="1" id="KW-0597">Phosphoprotein</keyword>